<dbReference type="GO" id="GO:0003723">
    <property type="term" value="F:RNA binding"/>
    <property type="evidence" value="ECO:0007669"/>
    <property type="project" value="InterPro"/>
</dbReference>
<name>A0A2A9HIP0_TEPT2</name>
<dbReference type="CDD" id="cd02573">
    <property type="entry name" value="PseudoU_synth_EcTruB"/>
    <property type="match status" value="1"/>
</dbReference>
<feature type="domain" description="tRNA pseudouridine synthase II TruB subfamily 1 C-terminal" evidence="7">
    <location>
        <begin position="269"/>
        <end position="300"/>
    </location>
</feature>
<keyword evidence="3 5" id="KW-0819">tRNA processing</keyword>
<dbReference type="Gene3D" id="3.30.2350.10">
    <property type="entry name" value="Pseudouridine synthase"/>
    <property type="match status" value="1"/>
</dbReference>
<dbReference type="NCBIfam" id="TIGR00431">
    <property type="entry name" value="TruB"/>
    <property type="match status" value="1"/>
</dbReference>
<dbReference type="GO" id="GO:0031119">
    <property type="term" value="P:tRNA pseudouridine synthesis"/>
    <property type="evidence" value="ECO:0007669"/>
    <property type="project" value="UniProtKB-UniRule"/>
</dbReference>
<evidence type="ECO:0000313" key="10">
    <source>
        <dbReference type="Proteomes" id="UP000223071"/>
    </source>
</evidence>
<dbReference type="EMBL" id="PDJQ01000001">
    <property type="protein sequence ID" value="PFG74990.1"/>
    <property type="molecule type" value="Genomic_DNA"/>
</dbReference>
<dbReference type="InterPro" id="IPR014780">
    <property type="entry name" value="tRNA_psdUridine_synth_TruB"/>
</dbReference>
<dbReference type="SUPFAM" id="SSF55120">
    <property type="entry name" value="Pseudouridine synthase"/>
    <property type="match status" value="1"/>
</dbReference>
<dbReference type="InterPro" id="IPR036974">
    <property type="entry name" value="PUA_sf"/>
</dbReference>
<dbReference type="Pfam" id="PF09157">
    <property type="entry name" value="TruB-C_2"/>
    <property type="match status" value="1"/>
</dbReference>
<evidence type="ECO:0000259" key="6">
    <source>
        <dbReference type="Pfam" id="PF01509"/>
    </source>
</evidence>
<dbReference type="PANTHER" id="PTHR13767">
    <property type="entry name" value="TRNA-PSEUDOURIDINE SYNTHASE"/>
    <property type="match status" value="1"/>
</dbReference>
<feature type="domain" description="Pseudouridine synthase II N-terminal" evidence="6">
    <location>
        <begin position="32"/>
        <end position="180"/>
    </location>
</feature>
<gene>
    <name evidence="5" type="primary">truB</name>
    <name evidence="9" type="ORF">A9A59_2247</name>
</gene>
<dbReference type="RefSeq" id="WP_165772683.1">
    <property type="nucleotide sequence ID" value="NZ_PDJQ01000001.1"/>
</dbReference>
<comment type="similarity">
    <text evidence="2 5">Belongs to the pseudouridine synthase TruB family. Type 1 subfamily.</text>
</comment>
<sequence length="302" mass="31799">MARKRATDGPDGILLVDKPAGWTSHDVVAKVRRLVGQPRAGHAGTLDPFATGLLVVCLGQATRLAGYVMAHEKVYEGEIVLGVTTDTADCDGTVIARRPVPPVDTVALDRVAGLFTGVIAQTPPAYSAVKVAGQRAYDLARQGKAVELTARPVEVFELRLTPSGADRLRIHVRCGPGTYIRSLARDIGEALGCGAHLASLRRLRSGRFRVEDAWAIPELERLAGEGRAGKAMLPADEALLDHDCAILGTPGREAFLHGNVHSAGTAVRPAAAARVYGTDGAFLGVGAVDASGRVQPVRVFRA</sequence>
<keyword evidence="4 5" id="KW-0413">Isomerase</keyword>
<dbReference type="InterPro" id="IPR015240">
    <property type="entry name" value="tRNA_sdUridine_synth_fam1_C"/>
</dbReference>
<dbReference type="GO" id="GO:1990481">
    <property type="term" value="P:mRNA pseudouridine synthesis"/>
    <property type="evidence" value="ECO:0007669"/>
    <property type="project" value="TreeGrafter"/>
</dbReference>
<dbReference type="InterPro" id="IPR020103">
    <property type="entry name" value="PsdUridine_synth_cat_dom_sf"/>
</dbReference>
<dbReference type="PANTHER" id="PTHR13767:SF2">
    <property type="entry name" value="PSEUDOURIDYLATE SYNTHASE TRUB1"/>
    <property type="match status" value="1"/>
</dbReference>
<evidence type="ECO:0000256" key="3">
    <source>
        <dbReference type="ARBA" id="ARBA00022694"/>
    </source>
</evidence>
<comment type="function">
    <text evidence="5">Responsible for synthesis of pseudouridine from uracil-55 in the psi GC loop of transfer RNAs.</text>
</comment>
<accession>A0A2A9HIP0</accession>
<dbReference type="Pfam" id="PF16198">
    <property type="entry name" value="TruB_C_2"/>
    <property type="match status" value="1"/>
</dbReference>
<evidence type="ECO:0000256" key="2">
    <source>
        <dbReference type="ARBA" id="ARBA00005642"/>
    </source>
</evidence>
<comment type="caution">
    <text evidence="9">The sequence shown here is derived from an EMBL/GenBank/DDBJ whole genome shotgun (WGS) entry which is preliminary data.</text>
</comment>
<evidence type="ECO:0000259" key="7">
    <source>
        <dbReference type="Pfam" id="PF09157"/>
    </source>
</evidence>
<evidence type="ECO:0000256" key="5">
    <source>
        <dbReference type="HAMAP-Rule" id="MF_01080"/>
    </source>
</evidence>
<evidence type="ECO:0000259" key="8">
    <source>
        <dbReference type="Pfam" id="PF16198"/>
    </source>
</evidence>
<organism evidence="9 10">
    <name type="scientific">Tepidiforma thermophila (strain KCTC 52669 / CGMCC 1.13589 / G233)</name>
    <dbReference type="NCBI Taxonomy" id="2761530"/>
    <lineage>
        <taxon>Bacteria</taxon>
        <taxon>Bacillati</taxon>
        <taxon>Chloroflexota</taxon>
        <taxon>Tepidiformia</taxon>
        <taxon>Tepidiformales</taxon>
        <taxon>Tepidiformaceae</taxon>
        <taxon>Tepidiforma</taxon>
    </lineage>
</organism>
<dbReference type="EC" id="5.4.99.25" evidence="5"/>
<dbReference type="HAMAP" id="MF_01080">
    <property type="entry name" value="TruB_bact"/>
    <property type="match status" value="1"/>
</dbReference>
<evidence type="ECO:0000256" key="4">
    <source>
        <dbReference type="ARBA" id="ARBA00023235"/>
    </source>
</evidence>
<dbReference type="InterPro" id="IPR002501">
    <property type="entry name" value="PsdUridine_synth_N"/>
</dbReference>
<reference evidence="9 10" key="1">
    <citation type="submission" date="2017-09" db="EMBL/GenBank/DDBJ databases">
        <title>Sequencing the genomes of two abundant thermophiles in Great Basin hot springs: Thermocrinis jamiesonii and novel Chloroflexi Thermoflexus hugenholtzii.</title>
        <authorList>
            <person name="Hedlund B."/>
        </authorList>
    </citation>
    <scope>NUCLEOTIDE SEQUENCE [LARGE SCALE GENOMIC DNA]</scope>
    <source>
        <strain evidence="9 10">G233</strain>
    </source>
</reference>
<dbReference type="InterPro" id="IPR032819">
    <property type="entry name" value="TruB_C"/>
</dbReference>
<protein>
    <recommendedName>
        <fullName evidence="5">tRNA pseudouridine synthase B</fullName>
        <ecNumber evidence="5">5.4.99.25</ecNumber>
    </recommendedName>
    <alternativeName>
        <fullName evidence="5">tRNA pseudouridine(55) synthase</fullName>
        <shortName evidence="5">Psi55 synthase</shortName>
    </alternativeName>
    <alternativeName>
        <fullName evidence="5">tRNA pseudouridylate synthase</fullName>
    </alternativeName>
    <alternativeName>
        <fullName evidence="5">tRNA-uridine isomerase</fullName>
    </alternativeName>
</protein>
<evidence type="ECO:0000256" key="1">
    <source>
        <dbReference type="ARBA" id="ARBA00000385"/>
    </source>
</evidence>
<evidence type="ECO:0000313" key="9">
    <source>
        <dbReference type="EMBL" id="PFG74990.1"/>
    </source>
</evidence>
<dbReference type="Pfam" id="PF01509">
    <property type="entry name" value="TruB_N"/>
    <property type="match status" value="1"/>
</dbReference>
<dbReference type="AlphaFoldDB" id="A0A2A9HIP0"/>
<proteinExistence type="inferred from homology"/>
<dbReference type="Gene3D" id="2.30.130.10">
    <property type="entry name" value="PUA domain"/>
    <property type="match status" value="1"/>
</dbReference>
<keyword evidence="10" id="KW-1185">Reference proteome</keyword>
<feature type="domain" description="tRNA pseudouridylate synthase B C-terminal" evidence="8">
    <location>
        <begin position="181"/>
        <end position="239"/>
    </location>
</feature>
<feature type="active site" description="Nucleophile" evidence="5">
    <location>
        <position position="47"/>
    </location>
</feature>
<dbReference type="Proteomes" id="UP000223071">
    <property type="component" value="Unassembled WGS sequence"/>
</dbReference>
<comment type="catalytic activity">
    <reaction evidence="1 5">
        <text>uridine(55) in tRNA = pseudouridine(55) in tRNA</text>
        <dbReference type="Rhea" id="RHEA:42532"/>
        <dbReference type="Rhea" id="RHEA-COMP:10101"/>
        <dbReference type="Rhea" id="RHEA-COMP:10102"/>
        <dbReference type="ChEBI" id="CHEBI:65314"/>
        <dbReference type="ChEBI" id="CHEBI:65315"/>
        <dbReference type="EC" id="5.4.99.25"/>
    </reaction>
</comment>
<dbReference type="GO" id="GO:0160148">
    <property type="term" value="F:tRNA pseudouridine(55) synthase activity"/>
    <property type="evidence" value="ECO:0007669"/>
    <property type="project" value="UniProtKB-EC"/>
</dbReference>